<dbReference type="OrthoDB" id="2669721at2759"/>
<organism evidence="1 2">
    <name type="scientific">Parasitella parasitica</name>
    <dbReference type="NCBI Taxonomy" id="35722"/>
    <lineage>
        <taxon>Eukaryota</taxon>
        <taxon>Fungi</taxon>
        <taxon>Fungi incertae sedis</taxon>
        <taxon>Mucoromycota</taxon>
        <taxon>Mucoromycotina</taxon>
        <taxon>Mucoromycetes</taxon>
        <taxon>Mucorales</taxon>
        <taxon>Mucorineae</taxon>
        <taxon>Mucoraceae</taxon>
        <taxon>Parasitella</taxon>
    </lineage>
</organism>
<dbReference type="Proteomes" id="UP000054107">
    <property type="component" value="Unassembled WGS sequence"/>
</dbReference>
<reference evidence="1 2" key="1">
    <citation type="submission" date="2014-09" db="EMBL/GenBank/DDBJ databases">
        <authorList>
            <person name="Ellenberger Sabrina"/>
        </authorList>
    </citation>
    <scope>NUCLEOTIDE SEQUENCE [LARGE SCALE GENOMIC DNA]</scope>
    <source>
        <strain evidence="1 2">CBS 412.66</strain>
    </source>
</reference>
<dbReference type="STRING" id="35722.A0A0B7NNP5"/>
<dbReference type="AlphaFoldDB" id="A0A0B7NNP5"/>
<sequence length="145" mass="16656">MKMMSLGDIVSRLLANLDTRAELKCRHEYDNRENPEPNVIADFFDGEEYKAFKNNDNFQSENDVAIALFNDGFVTTKRGGRLFTMIHVIVISYDPQKRYKNEYLIQLCILPGKKKPASFASYLSVILAEMHYLSTYGMVVSTQQV</sequence>
<protein>
    <submittedName>
        <fullName evidence="1">Uncharacterized protein</fullName>
    </submittedName>
</protein>
<name>A0A0B7NNP5_9FUNG</name>
<dbReference type="EMBL" id="LN733422">
    <property type="protein sequence ID" value="CEP16963.1"/>
    <property type="molecule type" value="Genomic_DNA"/>
</dbReference>
<evidence type="ECO:0000313" key="2">
    <source>
        <dbReference type="Proteomes" id="UP000054107"/>
    </source>
</evidence>
<keyword evidence="2" id="KW-1185">Reference proteome</keyword>
<evidence type="ECO:0000313" key="1">
    <source>
        <dbReference type="EMBL" id="CEP16963.1"/>
    </source>
</evidence>
<accession>A0A0B7NNP5</accession>
<proteinExistence type="predicted"/>
<gene>
    <name evidence="1" type="primary">PARPA_11244.1 scaffold 43144</name>
</gene>